<dbReference type="PROSITE" id="PS00041">
    <property type="entry name" value="HTH_ARAC_FAMILY_1"/>
    <property type="match status" value="1"/>
</dbReference>
<evidence type="ECO:0000256" key="1">
    <source>
        <dbReference type="ARBA" id="ARBA00023015"/>
    </source>
</evidence>
<reference evidence="5" key="1">
    <citation type="submission" date="2024-05" db="EMBL/GenBank/DDBJ databases">
        <title>Metabacillus sp. nov., isolated from the rhizosphere soil of tomato plants.</title>
        <authorList>
            <person name="Ma R."/>
        </authorList>
    </citation>
    <scope>NUCLEOTIDE SEQUENCE</scope>
    <source>
        <strain evidence="5">DBTR6</strain>
    </source>
</reference>
<dbReference type="InterPro" id="IPR018060">
    <property type="entry name" value="HTH_AraC"/>
</dbReference>
<dbReference type="EMBL" id="JAIQUM010000006">
    <property type="protein sequence ID" value="MBZ5749509.1"/>
    <property type="molecule type" value="Genomic_DNA"/>
</dbReference>
<comment type="caution">
    <text evidence="5">The sequence shown here is derived from an EMBL/GenBank/DDBJ whole genome shotgun (WGS) entry which is preliminary data.</text>
</comment>
<gene>
    <name evidence="5" type="ORF">K9V48_04435</name>
</gene>
<dbReference type="InterPro" id="IPR018062">
    <property type="entry name" value="HTH_AraC-typ_CS"/>
</dbReference>
<keyword evidence="2" id="KW-0238">DNA-binding</keyword>
<dbReference type="SMART" id="SM00342">
    <property type="entry name" value="HTH_ARAC"/>
    <property type="match status" value="1"/>
</dbReference>
<proteinExistence type="predicted"/>
<name>A0ABS7UMQ5_9BACI</name>
<evidence type="ECO:0000259" key="4">
    <source>
        <dbReference type="PROSITE" id="PS01124"/>
    </source>
</evidence>
<evidence type="ECO:0000256" key="3">
    <source>
        <dbReference type="ARBA" id="ARBA00023163"/>
    </source>
</evidence>
<organism evidence="5 6">
    <name type="scientific">Metabacillus rhizolycopersici</name>
    <dbReference type="NCBI Taxonomy" id="2875709"/>
    <lineage>
        <taxon>Bacteria</taxon>
        <taxon>Bacillati</taxon>
        <taxon>Bacillota</taxon>
        <taxon>Bacilli</taxon>
        <taxon>Bacillales</taxon>
        <taxon>Bacillaceae</taxon>
        <taxon>Metabacillus</taxon>
    </lineage>
</organism>
<dbReference type="Proteomes" id="UP001165287">
    <property type="component" value="Unassembled WGS sequence"/>
</dbReference>
<accession>A0ABS7UMQ5</accession>
<dbReference type="InterPro" id="IPR009057">
    <property type="entry name" value="Homeodomain-like_sf"/>
</dbReference>
<dbReference type="InterPro" id="IPR020449">
    <property type="entry name" value="Tscrpt_reg_AraC-type_HTH"/>
</dbReference>
<keyword evidence="6" id="KW-1185">Reference proteome</keyword>
<keyword evidence="1" id="KW-0805">Transcription regulation</keyword>
<dbReference type="SUPFAM" id="SSF46689">
    <property type="entry name" value="Homeodomain-like"/>
    <property type="match status" value="2"/>
</dbReference>
<dbReference type="PROSITE" id="PS01124">
    <property type="entry name" value="HTH_ARAC_FAMILY_2"/>
    <property type="match status" value="1"/>
</dbReference>
<feature type="domain" description="HTH araC/xylS-type" evidence="4">
    <location>
        <begin position="310"/>
        <end position="408"/>
    </location>
</feature>
<dbReference type="Gene3D" id="1.10.10.60">
    <property type="entry name" value="Homeodomain-like"/>
    <property type="match status" value="2"/>
</dbReference>
<dbReference type="Pfam" id="PF12833">
    <property type="entry name" value="HTH_18"/>
    <property type="match status" value="1"/>
</dbReference>
<dbReference type="PANTHER" id="PTHR43280:SF28">
    <property type="entry name" value="HTH-TYPE TRANSCRIPTIONAL ACTIVATOR RHAS"/>
    <property type="match status" value="1"/>
</dbReference>
<keyword evidence="3" id="KW-0804">Transcription</keyword>
<evidence type="ECO:0000256" key="2">
    <source>
        <dbReference type="ARBA" id="ARBA00023125"/>
    </source>
</evidence>
<dbReference type="PANTHER" id="PTHR43280">
    <property type="entry name" value="ARAC-FAMILY TRANSCRIPTIONAL REGULATOR"/>
    <property type="match status" value="1"/>
</dbReference>
<evidence type="ECO:0000313" key="5">
    <source>
        <dbReference type="EMBL" id="MBZ5749509.1"/>
    </source>
</evidence>
<evidence type="ECO:0000313" key="6">
    <source>
        <dbReference type="Proteomes" id="UP001165287"/>
    </source>
</evidence>
<protein>
    <submittedName>
        <fullName evidence="5">Helix-turn-helix domain-containing protein</fullName>
    </submittedName>
</protein>
<dbReference type="PRINTS" id="PR00032">
    <property type="entry name" value="HTHARAC"/>
</dbReference>
<dbReference type="RefSeq" id="WP_224137293.1">
    <property type="nucleotide sequence ID" value="NZ_JAIQUM010000006.1"/>
</dbReference>
<sequence>MKEKDKFDFNGFHKKCIILNTVTKMDVRLIDKDGNAVLQLVNHTIPAVLQNFDNEFLNINNTLRKNLSINYYYFINSYGLEYIAAGLWKNSSFYGFILIGPFLSSIPTIDFISDIISTNKLPVSERKQLQQFYKSLSVIGSNDSNSIGELLVNLCTYNHIDSQLITSEILIQQQNKAQRKTTIAESNDIIEFRYHYEKKLMNAITKGDKEEIARISKETNSVLNLSDRIPESPIRSAKNLLLVLNTLCRFAAEKGGIHPIHIHNVSEKFALLIERAPNLPHFKKLGVVMIHEYCDVVNQFSTQNYSPIVKKAVNYIELNLEESLTLKEISAIIHVNPSHLSRKFKNETKMNMIDYINQKRVEEAKLYLQRGNSSITEIAFMVGFNDLNYFSRVFKKFTSLTPSQYIKSEND</sequence>